<keyword evidence="2" id="KW-0677">Repeat</keyword>
<reference evidence="4 5" key="1">
    <citation type="journal article" date="2018" name="Genome Biol. Evol.">
        <title>Multiple Roots of Fruiting Body Formation in Amoebozoa.</title>
        <authorList>
            <person name="Hillmann F."/>
            <person name="Forbes G."/>
            <person name="Novohradska S."/>
            <person name="Ferling I."/>
            <person name="Riege K."/>
            <person name="Groth M."/>
            <person name="Westermann M."/>
            <person name="Marz M."/>
            <person name="Spaller T."/>
            <person name="Winckler T."/>
            <person name="Schaap P."/>
            <person name="Glockner G."/>
        </authorList>
    </citation>
    <scope>NUCLEOTIDE SEQUENCE [LARGE SCALE GENOMIC DNA]</scope>
    <source>
        <strain evidence="4 5">Jena</strain>
    </source>
</reference>
<sequence length="601" mass="68765">MRYHNAQEVEITSGQQKVTLTPRGIQFKGTTRAQLIDLQWLVSQVKRVKIESPSNGSDVEKSVTIDCNAFTTLEHLEIIRCKPWLIQDVERISSQCISFKIRHSLNCLSELLDLRTDKSVEEEQKTPHWKKIEHFDASFNNVPFIHQSTKQLENVVSLDLSHNLIVQISNLDNCYGLKTLNLSYNKIVSLHQINQLLGMVVILNLSNNKIKVTQGLEKCYSLEDINLCGNEIEEVTEILRLKTLPLIQQLSLLGNPIAHKNTYRSVLYAHFRPTLILDGQKAQIHELTLNNDQMLHAVIPSPVEDGYMRGGSDRSPASHGKKKHKKRVVDIDVMNQSTKDNSGIKMGNLDEEEEKEEALPKSLDFQREIEQMRTECGEQWLMSLPTLLKEKMNILPPDPLPPPPPPPPPPTDKPIPNRSTTLPGPLTQPPTQLLDSETEDAIETSDMMNDLLEVENILKRREGGEQPMRSPLVPGLYESTPVIQDDYGSGDEEHELNSEEIYAQVLNGSRFEDRILVLDNKMFRELDIITAQPVVRDQLRYLVSCKDEGLTEVEHYYWVQLEFRTSLLGDKERRTFRYKIDSQAKEQLFHIVRPILEENGK</sequence>
<dbReference type="PANTHER" id="PTHR15454:SF35">
    <property type="entry name" value="NISCHARIN"/>
    <property type="match status" value="1"/>
</dbReference>
<feature type="region of interest" description="Disordered" evidence="3">
    <location>
        <begin position="337"/>
        <end position="360"/>
    </location>
</feature>
<comment type="caution">
    <text evidence="4">The sequence shown here is derived from an EMBL/GenBank/DDBJ whole genome shotgun (WGS) entry which is preliminary data.</text>
</comment>
<evidence type="ECO:0000256" key="3">
    <source>
        <dbReference type="SAM" id="MobiDB-lite"/>
    </source>
</evidence>
<protein>
    <submittedName>
        <fullName evidence="4">Nischarin-like</fullName>
    </submittedName>
</protein>
<evidence type="ECO:0000313" key="5">
    <source>
        <dbReference type="Proteomes" id="UP000241769"/>
    </source>
</evidence>
<organism evidence="4 5">
    <name type="scientific">Planoprotostelium fungivorum</name>
    <dbReference type="NCBI Taxonomy" id="1890364"/>
    <lineage>
        <taxon>Eukaryota</taxon>
        <taxon>Amoebozoa</taxon>
        <taxon>Evosea</taxon>
        <taxon>Variosea</taxon>
        <taxon>Cavosteliida</taxon>
        <taxon>Cavosteliaceae</taxon>
        <taxon>Planoprotostelium</taxon>
    </lineage>
</organism>
<dbReference type="InterPro" id="IPR001611">
    <property type="entry name" value="Leu-rich_rpt"/>
</dbReference>
<dbReference type="SUPFAM" id="SSF52058">
    <property type="entry name" value="L domain-like"/>
    <property type="match status" value="1"/>
</dbReference>
<dbReference type="Gene3D" id="3.80.10.10">
    <property type="entry name" value="Ribonuclease Inhibitor"/>
    <property type="match status" value="1"/>
</dbReference>
<dbReference type="PANTHER" id="PTHR15454">
    <property type="entry name" value="NISCHARIN RELATED"/>
    <property type="match status" value="1"/>
</dbReference>
<dbReference type="Pfam" id="PF14580">
    <property type="entry name" value="LRR_9"/>
    <property type="match status" value="1"/>
</dbReference>
<dbReference type="GO" id="GO:0005737">
    <property type="term" value="C:cytoplasm"/>
    <property type="evidence" value="ECO:0007669"/>
    <property type="project" value="TreeGrafter"/>
</dbReference>
<dbReference type="EMBL" id="MDYQ01000263">
    <property type="protein sequence ID" value="PRP77458.1"/>
    <property type="molecule type" value="Genomic_DNA"/>
</dbReference>
<dbReference type="SMART" id="SM00365">
    <property type="entry name" value="LRR_SD22"/>
    <property type="match status" value="2"/>
</dbReference>
<dbReference type="InterPro" id="IPR032675">
    <property type="entry name" value="LRR_dom_sf"/>
</dbReference>
<dbReference type="PROSITE" id="PS51450">
    <property type="entry name" value="LRR"/>
    <property type="match status" value="3"/>
</dbReference>
<feature type="region of interest" description="Disordered" evidence="3">
    <location>
        <begin position="392"/>
        <end position="432"/>
    </location>
</feature>
<feature type="compositionally biased region" description="Low complexity" evidence="3">
    <location>
        <begin position="414"/>
        <end position="432"/>
    </location>
</feature>
<keyword evidence="5" id="KW-1185">Reference proteome</keyword>
<evidence type="ECO:0000256" key="1">
    <source>
        <dbReference type="ARBA" id="ARBA00022614"/>
    </source>
</evidence>
<keyword evidence="1" id="KW-0433">Leucine-rich repeat</keyword>
<evidence type="ECO:0000313" key="4">
    <source>
        <dbReference type="EMBL" id="PRP77458.1"/>
    </source>
</evidence>
<accession>A0A2P6N0G5</accession>
<name>A0A2P6N0G5_9EUKA</name>
<dbReference type="Proteomes" id="UP000241769">
    <property type="component" value="Unassembled WGS sequence"/>
</dbReference>
<dbReference type="InParanoid" id="A0A2P6N0G5"/>
<feature type="non-terminal residue" evidence="4">
    <location>
        <position position="601"/>
    </location>
</feature>
<gene>
    <name evidence="4" type="ORF">PROFUN_14313</name>
</gene>
<evidence type="ECO:0000256" key="2">
    <source>
        <dbReference type="ARBA" id="ARBA00022737"/>
    </source>
</evidence>
<dbReference type="OrthoDB" id="19198at2759"/>
<dbReference type="AlphaFoldDB" id="A0A2P6N0G5"/>
<feature type="compositionally biased region" description="Pro residues" evidence="3">
    <location>
        <begin position="396"/>
        <end position="413"/>
    </location>
</feature>
<proteinExistence type="predicted"/>